<keyword evidence="6" id="KW-0406">Ion transport</keyword>
<accession>A0A1S1Z568</accession>
<name>A0A1S1Z568_FLAPC</name>
<dbReference type="GO" id="GO:0005254">
    <property type="term" value="F:chloride channel activity"/>
    <property type="evidence" value="ECO:0007669"/>
    <property type="project" value="InterPro"/>
</dbReference>
<keyword evidence="7 9" id="KW-0472">Membrane</keyword>
<dbReference type="PANTHER" id="PTHR33281:SF19">
    <property type="entry name" value="VOLTAGE-DEPENDENT ANION CHANNEL-FORMING PROTEIN YNEE"/>
    <property type="match status" value="1"/>
</dbReference>
<gene>
    <name evidence="10" type="ORF">NH26_02555</name>
</gene>
<keyword evidence="11" id="KW-1185">Reference proteome</keyword>
<evidence type="ECO:0000256" key="7">
    <source>
        <dbReference type="ARBA" id="ARBA00023136"/>
    </source>
</evidence>
<proteinExistence type="inferred from homology"/>
<comment type="caution">
    <text evidence="10">The sequence shown here is derived from an EMBL/GenBank/DDBJ whole genome shotgun (WGS) entry which is preliminary data.</text>
</comment>
<evidence type="ECO:0000256" key="3">
    <source>
        <dbReference type="ARBA" id="ARBA00022475"/>
    </source>
</evidence>
<comment type="subcellular location">
    <subcellularLocation>
        <location evidence="1">Cell membrane</location>
        <topology evidence="1">Multi-pass membrane protein</topology>
    </subcellularLocation>
</comment>
<dbReference type="Pfam" id="PF25539">
    <property type="entry name" value="Bestrophin_2"/>
    <property type="match status" value="1"/>
</dbReference>
<dbReference type="Proteomes" id="UP000179797">
    <property type="component" value="Unassembled WGS sequence"/>
</dbReference>
<dbReference type="OrthoDB" id="445589at2"/>
<comment type="similarity">
    <text evidence="8">Belongs to the anion channel-forming bestrophin (TC 1.A.46) family.</text>
</comment>
<evidence type="ECO:0000256" key="2">
    <source>
        <dbReference type="ARBA" id="ARBA00022448"/>
    </source>
</evidence>
<dbReference type="InterPro" id="IPR044669">
    <property type="entry name" value="YneE/VCCN1/2-like"/>
</dbReference>
<evidence type="ECO:0000256" key="8">
    <source>
        <dbReference type="ARBA" id="ARBA00034708"/>
    </source>
</evidence>
<evidence type="ECO:0000313" key="11">
    <source>
        <dbReference type="Proteomes" id="UP000179797"/>
    </source>
</evidence>
<evidence type="ECO:0000256" key="9">
    <source>
        <dbReference type="SAM" id="Phobius"/>
    </source>
</evidence>
<dbReference type="RefSeq" id="WP_044223854.1">
    <property type="nucleotide sequence ID" value="NZ_JRYR02000001.1"/>
</dbReference>
<dbReference type="GO" id="GO:0005886">
    <property type="term" value="C:plasma membrane"/>
    <property type="evidence" value="ECO:0007669"/>
    <property type="project" value="UniProtKB-SubCell"/>
</dbReference>
<keyword evidence="3" id="KW-1003">Cell membrane</keyword>
<dbReference type="PANTHER" id="PTHR33281">
    <property type="entry name" value="UPF0187 PROTEIN YNEE"/>
    <property type="match status" value="1"/>
</dbReference>
<evidence type="ECO:0000256" key="5">
    <source>
        <dbReference type="ARBA" id="ARBA00022989"/>
    </source>
</evidence>
<dbReference type="STRING" id="915059.NH26_02555"/>
<organism evidence="10 11">
    <name type="scientific">Flammeovirga pacifica</name>
    <dbReference type="NCBI Taxonomy" id="915059"/>
    <lineage>
        <taxon>Bacteria</taxon>
        <taxon>Pseudomonadati</taxon>
        <taxon>Bacteroidota</taxon>
        <taxon>Cytophagia</taxon>
        <taxon>Cytophagales</taxon>
        <taxon>Flammeovirgaceae</taxon>
        <taxon>Flammeovirga</taxon>
    </lineage>
</organism>
<keyword evidence="5 9" id="KW-1133">Transmembrane helix</keyword>
<feature type="transmembrane region" description="Helical" evidence="9">
    <location>
        <begin position="21"/>
        <end position="42"/>
    </location>
</feature>
<protein>
    <recommendedName>
        <fullName evidence="12">Bestrophin</fullName>
    </recommendedName>
</protein>
<keyword evidence="4 9" id="KW-0812">Transmembrane</keyword>
<keyword evidence="2" id="KW-0813">Transport</keyword>
<dbReference type="AlphaFoldDB" id="A0A1S1Z568"/>
<evidence type="ECO:0000256" key="1">
    <source>
        <dbReference type="ARBA" id="ARBA00004651"/>
    </source>
</evidence>
<feature type="transmembrane region" description="Helical" evidence="9">
    <location>
        <begin position="54"/>
        <end position="70"/>
    </location>
</feature>
<dbReference type="EMBL" id="JRYR02000001">
    <property type="protein sequence ID" value="OHX68420.1"/>
    <property type="molecule type" value="Genomic_DNA"/>
</dbReference>
<evidence type="ECO:0000256" key="6">
    <source>
        <dbReference type="ARBA" id="ARBA00023065"/>
    </source>
</evidence>
<reference evidence="10 11" key="1">
    <citation type="journal article" date="2012" name="Int. J. Syst. Evol. Microbiol.">
        <title>Flammeovirga pacifica sp. nov., isolated from deep-sea sediment.</title>
        <authorList>
            <person name="Xu H."/>
            <person name="Fu Y."/>
            <person name="Yang N."/>
            <person name="Ding Z."/>
            <person name="Lai Q."/>
            <person name="Zeng R."/>
        </authorList>
    </citation>
    <scope>NUCLEOTIDE SEQUENCE [LARGE SCALE GENOMIC DNA]</scope>
    <source>
        <strain evidence="11">DSM 24597 / LMG 26175 / WPAGA1</strain>
    </source>
</reference>
<evidence type="ECO:0000256" key="4">
    <source>
        <dbReference type="ARBA" id="ARBA00022692"/>
    </source>
</evidence>
<sequence length="287" mass="33144">MPKKNFAQSTFFLIFSYKGYLVKRLAVDLLWIAIPTTILCAIHELGHVDIETNFTLPGLMGAILGILLVFRNNTAYDRWWEARKVLGGLVNTSRNYALQVKQLLPDSKEKTELFGLISAFPFVLKEHLRSGVIYQELDFLDEEIIKELKNWDHVPNAVNQLIQVRLKSVYDRGEITDFQLLKLIENSDELIDIMGKCERIHKTPMPQSHTYLLRAYIYIYAIIMPLGLIENLEWWTIPAVIIIYYVAMSIVTISEEIEDPFGLDPNDLPVDNIANNIYKNIQEIITK</sequence>
<evidence type="ECO:0000313" key="10">
    <source>
        <dbReference type="EMBL" id="OHX68420.1"/>
    </source>
</evidence>
<feature type="transmembrane region" description="Helical" evidence="9">
    <location>
        <begin position="211"/>
        <end position="229"/>
    </location>
</feature>
<evidence type="ECO:0008006" key="12">
    <source>
        <dbReference type="Google" id="ProtNLM"/>
    </source>
</evidence>
<feature type="transmembrane region" description="Helical" evidence="9">
    <location>
        <begin position="235"/>
        <end position="253"/>
    </location>
</feature>